<evidence type="ECO:0000256" key="3">
    <source>
        <dbReference type="ARBA" id="ARBA00022840"/>
    </source>
</evidence>
<dbReference type="InterPro" id="IPR027417">
    <property type="entry name" value="P-loop_NTPase"/>
</dbReference>
<dbReference type="SMART" id="SM00382">
    <property type="entry name" value="AAA"/>
    <property type="match status" value="1"/>
</dbReference>
<keyword evidence="6" id="KW-1185">Reference proteome</keyword>
<keyword evidence="2" id="KW-0547">Nucleotide-binding</keyword>
<evidence type="ECO:0000256" key="2">
    <source>
        <dbReference type="ARBA" id="ARBA00022741"/>
    </source>
</evidence>
<dbReference type="InterPro" id="IPR003439">
    <property type="entry name" value="ABC_transporter-like_ATP-bd"/>
</dbReference>
<dbReference type="InterPro" id="IPR017871">
    <property type="entry name" value="ABC_transporter-like_CS"/>
</dbReference>
<evidence type="ECO:0000259" key="4">
    <source>
        <dbReference type="PROSITE" id="PS50893"/>
    </source>
</evidence>
<organism evidence="5 6">
    <name type="scientific">Oceanotoga teriensis</name>
    <dbReference type="NCBI Taxonomy" id="515440"/>
    <lineage>
        <taxon>Bacteria</taxon>
        <taxon>Thermotogati</taxon>
        <taxon>Thermotogota</taxon>
        <taxon>Thermotogae</taxon>
        <taxon>Petrotogales</taxon>
        <taxon>Petrotogaceae</taxon>
        <taxon>Oceanotoga</taxon>
    </lineage>
</organism>
<protein>
    <submittedName>
        <fullName evidence="5">Iron complex transport system ATP-binding protein</fullName>
    </submittedName>
</protein>
<evidence type="ECO:0000256" key="1">
    <source>
        <dbReference type="ARBA" id="ARBA00022448"/>
    </source>
</evidence>
<dbReference type="GO" id="GO:0016887">
    <property type="term" value="F:ATP hydrolysis activity"/>
    <property type="evidence" value="ECO:0007669"/>
    <property type="project" value="InterPro"/>
</dbReference>
<keyword evidence="1" id="KW-0813">Transport</keyword>
<reference evidence="5 6" key="1">
    <citation type="submission" date="2018-05" db="EMBL/GenBank/DDBJ databases">
        <title>Genomic Encyclopedia of Type Strains, Phase IV (KMG-IV): sequencing the most valuable type-strain genomes for metagenomic binning, comparative biology and taxonomic classification.</title>
        <authorList>
            <person name="Goeker M."/>
        </authorList>
    </citation>
    <scope>NUCLEOTIDE SEQUENCE [LARGE SCALE GENOMIC DNA]</scope>
    <source>
        <strain evidence="5 6">DSM 24906</strain>
    </source>
</reference>
<accession>A0AA45C579</accession>
<dbReference type="EMBL" id="QGGI01000019">
    <property type="protein sequence ID" value="PWJ88260.1"/>
    <property type="molecule type" value="Genomic_DNA"/>
</dbReference>
<dbReference type="SUPFAM" id="SSF52540">
    <property type="entry name" value="P-loop containing nucleoside triphosphate hydrolases"/>
    <property type="match status" value="1"/>
</dbReference>
<sequence>MIKLKIENLNYSINNKKIIENINLKIKEKSFVGLIGPNGCGKSTLLKNIYKVLTPSNGNIYIEEKNIKNLPSKEFARIVSVVAQNDIIDFDFSIKDIVLMGRYSHKKLFESNKKEDEKIVDEALEIVGLKGYEERSFFSLSGGEKQRVFIARAIVQQSEFIILDEPTNHLDIKYQIQIMNILKSLNKTTFSAIHDMNLAAYYCNYLIIMKDGKIYNMGTPEEVLTEKMFKEVFEVNAKINESEYTKKLNIHYIP</sequence>
<dbReference type="RefSeq" id="WP_170110830.1">
    <property type="nucleotide sequence ID" value="NZ_QGGI01000019.1"/>
</dbReference>
<dbReference type="PANTHER" id="PTHR42794">
    <property type="entry name" value="HEMIN IMPORT ATP-BINDING PROTEIN HMUV"/>
    <property type="match status" value="1"/>
</dbReference>
<dbReference type="PANTHER" id="PTHR42794:SF2">
    <property type="entry name" value="ABC TRANSPORTER ATP-BINDING PROTEIN"/>
    <property type="match status" value="1"/>
</dbReference>
<dbReference type="Pfam" id="PF00005">
    <property type="entry name" value="ABC_tran"/>
    <property type="match status" value="1"/>
</dbReference>
<dbReference type="CDD" id="cd03214">
    <property type="entry name" value="ABC_Iron-Siderophores_B12_Hemin"/>
    <property type="match status" value="1"/>
</dbReference>
<proteinExistence type="predicted"/>
<dbReference type="Proteomes" id="UP000245921">
    <property type="component" value="Unassembled WGS sequence"/>
</dbReference>
<dbReference type="GO" id="GO:0005524">
    <property type="term" value="F:ATP binding"/>
    <property type="evidence" value="ECO:0007669"/>
    <property type="project" value="UniProtKB-KW"/>
</dbReference>
<gene>
    <name evidence="5" type="ORF">C7380_11920</name>
</gene>
<evidence type="ECO:0000313" key="5">
    <source>
        <dbReference type="EMBL" id="PWJ88260.1"/>
    </source>
</evidence>
<dbReference type="Gene3D" id="3.40.50.300">
    <property type="entry name" value="P-loop containing nucleotide triphosphate hydrolases"/>
    <property type="match status" value="1"/>
</dbReference>
<dbReference type="PROSITE" id="PS00211">
    <property type="entry name" value="ABC_TRANSPORTER_1"/>
    <property type="match status" value="1"/>
</dbReference>
<feature type="domain" description="ABC transporter" evidence="4">
    <location>
        <begin position="4"/>
        <end position="236"/>
    </location>
</feature>
<evidence type="ECO:0000313" key="6">
    <source>
        <dbReference type="Proteomes" id="UP000245921"/>
    </source>
</evidence>
<dbReference type="InterPro" id="IPR003593">
    <property type="entry name" value="AAA+_ATPase"/>
</dbReference>
<dbReference type="AlphaFoldDB" id="A0AA45C579"/>
<dbReference type="PROSITE" id="PS50893">
    <property type="entry name" value="ABC_TRANSPORTER_2"/>
    <property type="match status" value="1"/>
</dbReference>
<name>A0AA45C579_9BACT</name>
<keyword evidence="3 5" id="KW-0067">ATP-binding</keyword>
<dbReference type="FunFam" id="3.40.50.300:FF:000134">
    <property type="entry name" value="Iron-enterobactin ABC transporter ATP-binding protein"/>
    <property type="match status" value="1"/>
</dbReference>
<comment type="caution">
    <text evidence="5">The sequence shown here is derived from an EMBL/GenBank/DDBJ whole genome shotgun (WGS) entry which is preliminary data.</text>
</comment>